<dbReference type="GO" id="GO:0005634">
    <property type="term" value="C:nucleus"/>
    <property type="evidence" value="ECO:0007669"/>
    <property type="project" value="TreeGrafter"/>
</dbReference>
<accession>A0A317XMP0</accession>
<evidence type="ECO:0000259" key="2">
    <source>
        <dbReference type="SMART" id="SM00382"/>
    </source>
</evidence>
<dbReference type="STRING" id="1882483.A0A317XMP0"/>
<feature type="region of interest" description="Disordered" evidence="1">
    <location>
        <begin position="391"/>
        <end position="437"/>
    </location>
</feature>
<sequence>PGTSTSPSSNPEDSDISQRPTRSARSKAPASYREDLKAVLRADAMEEAAWLKLQQSKPPALHERRRTSARTKHEAEFTSARTALAQSELVPASDPDGFEVVETKVAPAKRAKGEAKEQTKALLKHPQLPSLEVKGTVSNASATPHPFFARKTRVMHGDPSTSAADLPASTSALFSAPKVTEVKIKKSLAAPWPTGTNTHVKGFRSEEAEIVQRLTSDLDGFRVRWHRPSQTESTAGRSQMPNDSCPADFVDRLNHARATEPSVQVNLAGYRAQSIEGVAACRADVLSFSSRSDKHSKGQLWSDAWRPLSASECLANEANAASLVEWLRRLLVAPAGTVQTTDKKRKQDVQRRVDRKKRRRRIDPDDEDEMADFIVGDDAEEEAWFDQFRKFDPKDDSEPEEAMAADAEVGSEGPRSEPEVSLLGLPGVSGSQKSSESGPFTVHLTNCMILCGSSGAGKTAAVYACASQLGYEVFELYPGIGKRSGKEMLSAVGDLGRNHMVSSGGSGGGANWRPKPSPDTDRVTGVRQSLILIEEADVLFDDDKGFWAAVIELVAESRRPVIITCNDLDLVPLHDLPVQEVLEFKKPTASQAIPYLQHVAANAGVGLDLNQIERSLRLLPGADSGSSSKCAAPRIDLRQAIHQLQFGSICQPAPVDVGLDQLVANAEAAMFSDIRTLARAADALSCADIMATASAAASIEQVGDYGVDRQTTRQMGSWRQIVPQPVAIPPRPALDSQMKLTLVEFAARFVGAENRIRCQNEQRAEPVSMQQARQLGALETMLDPLFVPPPLLMSNLVLDYAPAVRIMATADEDLFQLCEALRLRATEVQTDAPTPSGRSTRNSNRLT</sequence>
<proteinExistence type="predicted"/>
<feature type="non-terminal residue" evidence="3">
    <location>
        <position position="1"/>
    </location>
</feature>
<protein>
    <recommendedName>
        <fullName evidence="2">AAA+ ATPase domain-containing protein</fullName>
    </recommendedName>
</protein>
<feature type="region of interest" description="Disordered" evidence="1">
    <location>
        <begin position="1"/>
        <end position="33"/>
    </location>
</feature>
<dbReference type="PANTHER" id="PTHR23389:SF21">
    <property type="entry name" value="ATPASE FAMILY AAA DOMAIN-CONTAINING PROTEIN 5"/>
    <property type="match status" value="1"/>
</dbReference>
<dbReference type="Proteomes" id="UP000246740">
    <property type="component" value="Unassembled WGS sequence"/>
</dbReference>
<feature type="compositionally biased region" description="Polar residues" evidence="1">
    <location>
        <begin position="1"/>
        <end position="23"/>
    </location>
</feature>
<dbReference type="OrthoDB" id="9996895at2759"/>
<evidence type="ECO:0000256" key="1">
    <source>
        <dbReference type="SAM" id="MobiDB-lite"/>
    </source>
</evidence>
<dbReference type="EMBL" id="KZ819197">
    <property type="protein sequence ID" value="PWY98638.1"/>
    <property type="molecule type" value="Genomic_DNA"/>
</dbReference>
<dbReference type="InParanoid" id="A0A317XMP0"/>
<name>A0A317XMP0_9BASI</name>
<dbReference type="Gene3D" id="3.40.50.300">
    <property type="entry name" value="P-loop containing nucleotide triphosphate hydrolases"/>
    <property type="match status" value="1"/>
</dbReference>
<reference evidence="3 4" key="1">
    <citation type="journal article" date="2018" name="Mol. Biol. Evol.">
        <title>Broad Genomic Sampling Reveals a Smut Pathogenic Ancestry of the Fungal Clade Ustilaginomycotina.</title>
        <authorList>
            <person name="Kijpornyongpan T."/>
            <person name="Mondo S.J."/>
            <person name="Barry K."/>
            <person name="Sandor L."/>
            <person name="Lee J."/>
            <person name="Lipzen A."/>
            <person name="Pangilinan J."/>
            <person name="LaButti K."/>
            <person name="Hainaut M."/>
            <person name="Henrissat B."/>
            <person name="Grigoriev I.V."/>
            <person name="Spatafora J.W."/>
            <person name="Aime M.C."/>
        </authorList>
    </citation>
    <scope>NUCLEOTIDE SEQUENCE [LARGE SCALE GENOMIC DNA]</scope>
    <source>
        <strain evidence="3 4">MCA 3645</strain>
    </source>
</reference>
<evidence type="ECO:0000313" key="3">
    <source>
        <dbReference type="EMBL" id="PWY98638.1"/>
    </source>
</evidence>
<organism evidence="3 4">
    <name type="scientific">Testicularia cyperi</name>
    <dbReference type="NCBI Taxonomy" id="1882483"/>
    <lineage>
        <taxon>Eukaryota</taxon>
        <taxon>Fungi</taxon>
        <taxon>Dikarya</taxon>
        <taxon>Basidiomycota</taxon>
        <taxon>Ustilaginomycotina</taxon>
        <taxon>Ustilaginomycetes</taxon>
        <taxon>Ustilaginales</taxon>
        <taxon>Anthracoideaceae</taxon>
        <taxon>Testicularia</taxon>
    </lineage>
</organism>
<feature type="non-terminal residue" evidence="3">
    <location>
        <position position="847"/>
    </location>
</feature>
<feature type="compositionally biased region" description="Basic and acidic residues" evidence="1">
    <location>
        <begin position="341"/>
        <end position="352"/>
    </location>
</feature>
<gene>
    <name evidence="3" type="ORF">BCV70DRAFT_145405</name>
</gene>
<feature type="region of interest" description="Disordered" evidence="1">
    <location>
        <begin position="828"/>
        <end position="847"/>
    </location>
</feature>
<dbReference type="SUPFAM" id="SSF52540">
    <property type="entry name" value="P-loop containing nucleoside triphosphate hydrolases"/>
    <property type="match status" value="1"/>
</dbReference>
<feature type="region of interest" description="Disordered" evidence="1">
    <location>
        <begin position="341"/>
        <end position="364"/>
    </location>
</feature>
<keyword evidence="4" id="KW-1185">Reference proteome</keyword>
<dbReference type="SMART" id="SM00382">
    <property type="entry name" value="AAA"/>
    <property type="match status" value="1"/>
</dbReference>
<dbReference type="AlphaFoldDB" id="A0A317XMP0"/>
<evidence type="ECO:0000313" key="4">
    <source>
        <dbReference type="Proteomes" id="UP000246740"/>
    </source>
</evidence>
<dbReference type="InterPro" id="IPR027417">
    <property type="entry name" value="P-loop_NTPase"/>
</dbReference>
<dbReference type="InterPro" id="IPR003593">
    <property type="entry name" value="AAA+_ATPase"/>
</dbReference>
<feature type="region of interest" description="Disordered" evidence="1">
    <location>
        <begin position="54"/>
        <end position="95"/>
    </location>
</feature>
<feature type="domain" description="AAA+ ATPase" evidence="2">
    <location>
        <begin position="444"/>
        <end position="588"/>
    </location>
</feature>
<dbReference type="GO" id="GO:0003677">
    <property type="term" value="F:DNA binding"/>
    <property type="evidence" value="ECO:0007669"/>
    <property type="project" value="TreeGrafter"/>
</dbReference>
<dbReference type="PANTHER" id="PTHR23389">
    <property type="entry name" value="CHROMOSOME TRANSMISSION FIDELITY FACTOR 18"/>
    <property type="match status" value="1"/>
</dbReference>